<comment type="function">
    <text evidence="12">One gap junction consists of a cluster of closely packed pairs of transmembrane channels, the connexons, through which materials of low MW diffuse from one cell to a neighboring cell.</text>
</comment>
<dbReference type="GO" id="GO:0005243">
    <property type="term" value="F:gap junction channel activity"/>
    <property type="evidence" value="ECO:0007669"/>
    <property type="project" value="TreeGrafter"/>
</dbReference>
<evidence type="ECO:0000259" key="15">
    <source>
        <dbReference type="SMART" id="SM00037"/>
    </source>
</evidence>
<reference evidence="17 18" key="1">
    <citation type="submission" date="2020-02" db="EMBL/GenBank/DDBJ databases">
        <title>A chromosome-scale genome assembly of the black bullhead catfish (Ameiurus melas).</title>
        <authorList>
            <person name="Wen M."/>
            <person name="Zham M."/>
            <person name="Cabau C."/>
            <person name="Klopp C."/>
            <person name="Donnadieu C."/>
            <person name="Roques C."/>
            <person name="Bouchez O."/>
            <person name="Lampietro C."/>
            <person name="Jouanno E."/>
            <person name="Herpin A."/>
            <person name="Louis A."/>
            <person name="Berthelot C."/>
            <person name="Parey E."/>
            <person name="Roest-Crollius H."/>
            <person name="Braasch I."/>
            <person name="Postlethwait J."/>
            <person name="Robinson-Rechavi M."/>
            <person name="Echchiki A."/>
            <person name="Begum T."/>
            <person name="Montfort J."/>
            <person name="Schartl M."/>
            <person name="Bobe J."/>
            <person name="Guiguen Y."/>
        </authorList>
    </citation>
    <scope>NUCLEOTIDE SEQUENCE [LARGE SCALE GENOMIC DNA]</scope>
    <source>
        <strain evidence="17">M_S1</strain>
        <tissue evidence="17">Blood</tissue>
    </source>
</reference>
<evidence type="ECO:0000256" key="13">
    <source>
        <dbReference type="SAM" id="MobiDB-lite"/>
    </source>
</evidence>
<evidence type="ECO:0000256" key="2">
    <source>
        <dbReference type="ARBA" id="ARBA00004651"/>
    </source>
</evidence>
<comment type="subunit">
    <text evidence="12">A connexon is composed of a hexamer of connexins.</text>
</comment>
<proteinExistence type="inferred from homology"/>
<dbReference type="PRINTS" id="PR00206">
    <property type="entry name" value="CONNEXIN"/>
</dbReference>
<dbReference type="EMBL" id="JAAGNN010000007">
    <property type="protein sequence ID" value="KAF4087335.1"/>
    <property type="molecule type" value="Genomic_DNA"/>
</dbReference>
<dbReference type="AlphaFoldDB" id="A0A7J6AXG8"/>
<feature type="domain" description="Connexin N-terminal" evidence="15">
    <location>
        <begin position="43"/>
        <end position="76"/>
    </location>
</feature>
<dbReference type="PROSITE" id="PS00407">
    <property type="entry name" value="CONNEXINS_1"/>
    <property type="match status" value="1"/>
</dbReference>
<accession>A0A7J6AXG8</accession>
<evidence type="ECO:0000259" key="16">
    <source>
        <dbReference type="SMART" id="SM01089"/>
    </source>
</evidence>
<evidence type="ECO:0000256" key="7">
    <source>
        <dbReference type="ARBA" id="ARBA00022949"/>
    </source>
</evidence>
<evidence type="ECO:0000313" key="18">
    <source>
        <dbReference type="Proteomes" id="UP000593565"/>
    </source>
</evidence>
<keyword evidence="6 12" id="KW-0303">Gap junction</keyword>
<feature type="transmembrane region" description="Helical" evidence="14">
    <location>
        <begin position="78"/>
        <end position="97"/>
    </location>
</feature>
<dbReference type="InterPro" id="IPR019570">
    <property type="entry name" value="Connexin_CCC"/>
</dbReference>
<evidence type="ECO:0000256" key="8">
    <source>
        <dbReference type="ARBA" id="ARBA00022989"/>
    </source>
</evidence>
<evidence type="ECO:0000256" key="1">
    <source>
        <dbReference type="ARBA" id="ARBA00004610"/>
    </source>
</evidence>
<evidence type="ECO:0000313" key="17">
    <source>
        <dbReference type="EMBL" id="KAF4087335.1"/>
    </source>
</evidence>
<comment type="similarity">
    <text evidence="3">Belongs to the connexin family. Alpha-type (group II) subfamily.</text>
</comment>
<dbReference type="PANTHER" id="PTHR11984:SF19">
    <property type="entry name" value="GAP JUNCTION ALPHA-8 PROTEIN"/>
    <property type="match status" value="1"/>
</dbReference>
<keyword evidence="18" id="KW-1185">Reference proteome</keyword>
<keyword evidence="9 14" id="KW-0472">Membrane</keyword>
<dbReference type="InterPro" id="IPR038359">
    <property type="entry name" value="Connexin_N_sf"/>
</dbReference>
<feature type="domain" description="Connexin cysteine-rich" evidence="16">
    <location>
        <begin position="168"/>
        <end position="234"/>
    </location>
</feature>
<keyword evidence="4" id="KW-1003">Cell membrane</keyword>
<dbReference type="Gene3D" id="1.20.1440.80">
    <property type="entry name" value="Gap junction channel protein cysteine-rich domain"/>
    <property type="match status" value="1"/>
</dbReference>
<dbReference type="InterPro" id="IPR013092">
    <property type="entry name" value="Connexin_N"/>
</dbReference>
<dbReference type="GO" id="GO:1990349">
    <property type="term" value="P:gap junction-mediated intercellular transport"/>
    <property type="evidence" value="ECO:0007669"/>
    <property type="project" value="TreeGrafter"/>
</dbReference>
<dbReference type="SMART" id="SM00037">
    <property type="entry name" value="CNX"/>
    <property type="match status" value="1"/>
</dbReference>
<evidence type="ECO:0000256" key="12">
    <source>
        <dbReference type="RuleBase" id="RU000630"/>
    </source>
</evidence>
<dbReference type="SMART" id="SM01089">
    <property type="entry name" value="Connexin_CCC"/>
    <property type="match status" value="1"/>
</dbReference>
<name>A0A7J6AXG8_AMEME</name>
<dbReference type="Proteomes" id="UP000593565">
    <property type="component" value="Unassembled WGS sequence"/>
</dbReference>
<evidence type="ECO:0000256" key="9">
    <source>
        <dbReference type="ARBA" id="ARBA00023136"/>
    </source>
</evidence>
<protein>
    <recommendedName>
        <fullName evidence="12">Gap junction protein</fullName>
    </recommendedName>
</protein>
<comment type="subcellular location">
    <subcellularLocation>
        <location evidence="1">Cell junction</location>
        <location evidence="1">Gap junction</location>
    </subcellularLocation>
    <subcellularLocation>
        <location evidence="2 12">Cell membrane</location>
        <topology evidence="2 12">Multi-pass membrane protein</topology>
    </subcellularLocation>
</comment>
<dbReference type="InterPro" id="IPR000500">
    <property type="entry name" value="Connexin"/>
</dbReference>
<dbReference type="GO" id="GO:0007267">
    <property type="term" value="P:cell-cell signaling"/>
    <property type="evidence" value="ECO:0007669"/>
    <property type="project" value="TreeGrafter"/>
</dbReference>
<evidence type="ECO:0000256" key="4">
    <source>
        <dbReference type="ARBA" id="ARBA00022475"/>
    </source>
</evidence>
<evidence type="ECO:0000256" key="14">
    <source>
        <dbReference type="SAM" id="Phobius"/>
    </source>
</evidence>
<dbReference type="GO" id="GO:0005922">
    <property type="term" value="C:connexin complex"/>
    <property type="evidence" value="ECO:0007669"/>
    <property type="project" value="InterPro"/>
</dbReference>
<keyword evidence="5 12" id="KW-0812">Transmembrane</keyword>
<evidence type="ECO:0000256" key="6">
    <source>
        <dbReference type="ARBA" id="ARBA00022868"/>
    </source>
</evidence>
<feature type="transmembrane region" description="Helical" evidence="14">
    <location>
        <begin position="211"/>
        <end position="236"/>
    </location>
</feature>
<dbReference type="Pfam" id="PF03509">
    <property type="entry name" value="Connexin50"/>
    <property type="match status" value="1"/>
</dbReference>
<sequence>MGDWSFLGNILEEVNEHSTVIGRIWLTVLFIFRILILGTAAEFVWGDEQSDYVCNTKQPGCENVCYDEAFPISHIRLWVLQIIFVSTPSLVYIGHAVHHVQMLEKRKEHENMELHRQQEMNSKQLPFAEDQGSVHMTKDTSTDGSKKIHLEGTLLFTYVCHIIFKTLFDVGFIVGQYFLYGFHILPLYKCSRWPCPDTVDCFVSRPTEKTIFIIFMLAVACVSILLNAVEMVHLCLKKIQSGFRQTAPAQVQTLVPSERSLSFIPFHKPKGYRPLEEDRKEGEIAHIYPLAEAGIEEVQLLSLSQEVDQNRTNEAVVPTAPPVKESAIYDETIPAFSEVTKAFLELPPTEEEEICREGDEVDSSILVIPLEVVLGRRSEEECMEETQTIGDVKQGDVQKTTESPDVPEKVEEHVEFPAEYPASKELTNTEELSIDAKSSSVEEEKTVDPLWKEKPLEVNKSLGEEPVSRKIKRSDILESAEETLNLEVIAAVCEIENSSKVESIEDVVSANEVVDFIDAVDIGKSFNKMGNPEEAKSTGAQHSQGKTRDPGVVESVELEVRLPEIETLEDTISVPLVPLELAATETLEDTRAPSSLRKASSRARSDDLTI</sequence>
<keyword evidence="10" id="KW-1015">Disulfide bond</keyword>
<dbReference type="FunFam" id="1.20.1440.80:FF:000002">
    <property type="entry name" value="Gap junction protein"/>
    <property type="match status" value="1"/>
</dbReference>
<organism evidence="17 18">
    <name type="scientific">Ameiurus melas</name>
    <name type="common">Black bullhead</name>
    <name type="synonym">Silurus melas</name>
    <dbReference type="NCBI Taxonomy" id="219545"/>
    <lineage>
        <taxon>Eukaryota</taxon>
        <taxon>Metazoa</taxon>
        <taxon>Chordata</taxon>
        <taxon>Craniata</taxon>
        <taxon>Vertebrata</taxon>
        <taxon>Euteleostomi</taxon>
        <taxon>Actinopterygii</taxon>
        <taxon>Neopterygii</taxon>
        <taxon>Teleostei</taxon>
        <taxon>Ostariophysi</taxon>
        <taxon>Siluriformes</taxon>
        <taxon>Ictaluridae</taxon>
        <taxon>Ameiurus</taxon>
    </lineage>
</organism>
<dbReference type="PANTHER" id="PTHR11984">
    <property type="entry name" value="CONNEXIN"/>
    <property type="match status" value="1"/>
</dbReference>
<keyword evidence="7" id="KW-0965">Cell junction</keyword>
<dbReference type="InterPro" id="IPR002266">
    <property type="entry name" value="Connexin50"/>
</dbReference>
<evidence type="ECO:0000256" key="3">
    <source>
        <dbReference type="ARBA" id="ARBA00006589"/>
    </source>
</evidence>
<comment type="function">
    <text evidence="11">Structural component of eye lens gap junctions. Gap junctions are dodecameric channels that connect the cytoplasm of adjoining cells. They are formed by the docking of two hexameric hemichannels, one from each cell membrane. Small molecules and ions diffuse from one cell to a neighboring cell via the central pore.</text>
</comment>
<comment type="caution">
    <text evidence="17">The sequence shown here is derived from an EMBL/GenBank/DDBJ whole genome shotgun (WGS) entry which is preliminary data.</text>
</comment>
<evidence type="ECO:0000256" key="10">
    <source>
        <dbReference type="ARBA" id="ARBA00023157"/>
    </source>
</evidence>
<evidence type="ECO:0000256" key="11">
    <source>
        <dbReference type="ARBA" id="ARBA00045956"/>
    </source>
</evidence>
<dbReference type="PROSITE" id="PS00408">
    <property type="entry name" value="CONNEXINS_2"/>
    <property type="match status" value="1"/>
</dbReference>
<dbReference type="InterPro" id="IPR017990">
    <property type="entry name" value="Connexin_CS"/>
</dbReference>
<keyword evidence="8 14" id="KW-1133">Transmembrane helix</keyword>
<feature type="transmembrane region" description="Helical" evidence="14">
    <location>
        <begin position="20"/>
        <end position="41"/>
    </location>
</feature>
<feature type="region of interest" description="Disordered" evidence="13">
    <location>
        <begin position="587"/>
        <end position="610"/>
    </location>
</feature>
<gene>
    <name evidence="17" type="ORF">AMELA_G00094130</name>
</gene>
<evidence type="ECO:0000256" key="5">
    <source>
        <dbReference type="ARBA" id="ARBA00022692"/>
    </source>
</evidence>
<dbReference type="Pfam" id="PF00029">
    <property type="entry name" value="Connexin"/>
    <property type="match status" value="1"/>
</dbReference>
<feature type="region of interest" description="Disordered" evidence="13">
    <location>
        <begin position="528"/>
        <end position="551"/>
    </location>
</feature>